<keyword evidence="2" id="KW-0812">Transmembrane</keyword>
<sequence>RHRSKSSTIGAPIDTKPPSKDRSPHPRLFDLLFLGWGLMVADVYGVNIAHNLVLIRTTTTTIDVLLLNSMDVYGEVKKSIELVAKQGGKERIEIDPNDE</sequence>
<keyword evidence="2" id="KW-0472">Membrane</keyword>
<accession>A0A7J8PCD3</accession>
<comment type="caution">
    <text evidence="3">The sequence shown here is derived from an EMBL/GenBank/DDBJ whole genome shotgun (WGS) entry which is preliminary data.</text>
</comment>
<evidence type="ECO:0000313" key="4">
    <source>
        <dbReference type="Proteomes" id="UP000593578"/>
    </source>
</evidence>
<evidence type="ECO:0000256" key="1">
    <source>
        <dbReference type="SAM" id="MobiDB-lite"/>
    </source>
</evidence>
<dbReference type="AlphaFoldDB" id="A0A7J8PCD3"/>
<name>A0A7J8PCD3_GOSRA</name>
<evidence type="ECO:0000313" key="3">
    <source>
        <dbReference type="EMBL" id="MBA0586868.1"/>
    </source>
</evidence>
<proteinExistence type="predicted"/>
<feature type="non-terminal residue" evidence="3">
    <location>
        <position position="99"/>
    </location>
</feature>
<reference evidence="3 4" key="1">
    <citation type="journal article" date="2019" name="Genome Biol. Evol.">
        <title>Insights into the evolution of the New World diploid cottons (Gossypium, subgenus Houzingenia) based on genome sequencing.</title>
        <authorList>
            <person name="Grover C.E."/>
            <person name="Arick M.A. 2nd"/>
            <person name="Thrash A."/>
            <person name="Conover J.L."/>
            <person name="Sanders W.S."/>
            <person name="Peterson D.G."/>
            <person name="Frelichowski J.E."/>
            <person name="Scheffler J.A."/>
            <person name="Scheffler B.E."/>
            <person name="Wendel J.F."/>
        </authorList>
    </citation>
    <scope>NUCLEOTIDE SEQUENCE [LARGE SCALE GENOMIC DNA]</scope>
    <source>
        <strain evidence="3">8</strain>
        <tissue evidence="3">Leaf</tissue>
    </source>
</reference>
<dbReference type="Proteomes" id="UP000593578">
    <property type="component" value="Unassembled WGS sequence"/>
</dbReference>
<keyword evidence="2" id="KW-1133">Transmembrane helix</keyword>
<organism evidence="3 4">
    <name type="scientific">Gossypium raimondii</name>
    <name type="common">Peruvian cotton</name>
    <name type="synonym">Gossypium klotzschianum subsp. raimondii</name>
    <dbReference type="NCBI Taxonomy" id="29730"/>
    <lineage>
        <taxon>Eukaryota</taxon>
        <taxon>Viridiplantae</taxon>
        <taxon>Streptophyta</taxon>
        <taxon>Embryophyta</taxon>
        <taxon>Tracheophyta</taxon>
        <taxon>Spermatophyta</taxon>
        <taxon>Magnoliopsida</taxon>
        <taxon>eudicotyledons</taxon>
        <taxon>Gunneridae</taxon>
        <taxon>Pentapetalae</taxon>
        <taxon>rosids</taxon>
        <taxon>malvids</taxon>
        <taxon>Malvales</taxon>
        <taxon>Malvaceae</taxon>
        <taxon>Malvoideae</taxon>
        <taxon>Gossypium</taxon>
    </lineage>
</organism>
<gene>
    <name evidence="3" type="ORF">Gorai_017585</name>
</gene>
<feature type="transmembrane region" description="Helical" evidence="2">
    <location>
        <begin position="28"/>
        <end position="46"/>
    </location>
</feature>
<dbReference type="EMBL" id="JABEZZ010000005">
    <property type="protein sequence ID" value="MBA0586868.1"/>
    <property type="molecule type" value="Genomic_DNA"/>
</dbReference>
<protein>
    <submittedName>
        <fullName evidence="3">Uncharacterized protein</fullName>
    </submittedName>
</protein>
<feature type="region of interest" description="Disordered" evidence="1">
    <location>
        <begin position="1"/>
        <end position="25"/>
    </location>
</feature>
<evidence type="ECO:0000256" key="2">
    <source>
        <dbReference type="SAM" id="Phobius"/>
    </source>
</evidence>